<evidence type="ECO:0000313" key="9">
    <source>
        <dbReference type="EMBL" id="MZP28956.1"/>
    </source>
</evidence>
<dbReference type="InterPro" id="IPR011922">
    <property type="entry name" value="Cell_div_FtsL"/>
</dbReference>
<dbReference type="GO" id="GO:0043093">
    <property type="term" value="P:FtsZ-dependent cytokinesis"/>
    <property type="evidence" value="ECO:0007669"/>
    <property type="project" value="UniProtKB-UniRule"/>
</dbReference>
<accession>A0A845L078</accession>
<evidence type="ECO:0000256" key="8">
    <source>
        <dbReference type="SAM" id="MobiDB-lite"/>
    </source>
</evidence>
<dbReference type="Proteomes" id="UP000463470">
    <property type="component" value="Unassembled WGS sequence"/>
</dbReference>
<protein>
    <recommendedName>
        <fullName evidence="7">Cell division protein FtsL</fullName>
    </recommendedName>
</protein>
<gene>
    <name evidence="7" type="primary">ftsL</name>
    <name evidence="9" type="ORF">GTO91_04430</name>
</gene>
<comment type="function">
    <text evidence="7">Essential cell division protein.</text>
</comment>
<sequence length="186" mass="19749">MKQATARVLDHFEDVRPASPPPEAPKVVPKVKVSGKNKRQVITAAFLVMACGITVVSQYAAVAFEAKTVNQLRSDLTKEKNALDHLRVDVNRLKSLERVETVAISKMGMQRPKYEKVLAISGATGAAKAGAAGATLAAASVSQGAEKTGEDRTQTAAADPEQAPVGDNPFAAAVTRFFQRITFGML</sequence>
<comment type="caution">
    <text evidence="9">The sequence shown here is derived from an EMBL/GenBank/DDBJ whole genome shotgun (WGS) entry which is preliminary data.</text>
</comment>
<dbReference type="EMBL" id="WXEY01000003">
    <property type="protein sequence ID" value="MZP28956.1"/>
    <property type="molecule type" value="Genomic_DNA"/>
</dbReference>
<keyword evidence="5 7" id="KW-0472">Membrane</keyword>
<keyword evidence="1 7" id="KW-1003">Cell membrane</keyword>
<reference evidence="9 10" key="1">
    <citation type="submission" date="2020-01" db="EMBL/GenBank/DDBJ databases">
        <title>Whole-genome sequence of Heliobacterium undosum DSM 13378.</title>
        <authorList>
            <person name="Kyndt J.A."/>
            <person name="Meyer T.E."/>
        </authorList>
    </citation>
    <scope>NUCLEOTIDE SEQUENCE [LARGE SCALE GENOMIC DNA]</scope>
    <source>
        <strain evidence="9 10">DSM 13378</strain>
    </source>
</reference>
<dbReference type="OrthoDB" id="2082132at2"/>
<evidence type="ECO:0000256" key="7">
    <source>
        <dbReference type="HAMAP-Rule" id="MF_00910"/>
    </source>
</evidence>
<dbReference type="GO" id="GO:0032153">
    <property type="term" value="C:cell division site"/>
    <property type="evidence" value="ECO:0007669"/>
    <property type="project" value="UniProtKB-UniRule"/>
</dbReference>
<feature type="region of interest" description="Disordered" evidence="8">
    <location>
        <begin position="143"/>
        <end position="165"/>
    </location>
</feature>
<comment type="subcellular location">
    <subcellularLocation>
        <location evidence="7">Cell membrane</location>
        <topology evidence="7">Single-pass type II membrane protein</topology>
    </subcellularLocation>
    <text evidence="7">Localizes to the division septum where it forms a ring structure.</text>
</comment>
<dbReference type="HAMAP" id="MF_00910">
    <property type="entry name" value="FtsL"/>
    <property type="match status" value="1"/>
</dbReference>
<organism evidence="9 10">
    <name type="scientific">Heliomicrobium undosum</name>
    <dbReference type="NCBI Taxonomy" id="121734"/>
    <lineage>
        <taxon>Bacteria</taxon>
        <taxon>Bacillati</taxon>
        <taxon>Bacillota</taxon>
        <taxon>Clostridia</taxon>
        <taxon>Eubacteriales</taxon>
        <taxon>Heliobacteriaceae</taxon>
        <taxon>Heliomicrobium</taxon>
    </lineage>
</organism>
<keyword evidence="4 7" id="KW-1133">Transmembrane helix</keyword>
<evidence type="ECO:0000256" key="5">
    <source>
        <dbReference type="ARBA" id="ARBA00023136"/>
    </source>
</evidence>
<comment type="similarity">
    <text evidence="7">Belongs to the FtsL family.</text>
</comment>
<evidence type="ECO:0000256" key="4">
    <source>
        <dbReference type="ARBA" id="ARBA00022989"/>
    </source>
</evidence>
<dbReference type="RefSeq" id="WP_161255458.1">
    <property type="nucleotide sequence ID" value="NZ_WXEY01000003.1"/>
</dbReference>
<dbReference type="AlphaFoldDB" id="A0A845L078"/>
<proteinExistence type="inferred from homology"/>
<keyword evidence="10" id="KW-1185">Reference proteome</keyword>
<evidence type="ECO:0000256" key="3">
    <source>
        <dbReference type="ARBA" id="ARBA00022692"/>
    </source>
</evidence>
<evidence type="ECO:0000256" key="6">
    <source>
        <dbReference type="ARBA" id="ARBA00023306"/>
    </source>
</evidence>
<evidence type="ECO:0000256" key="1">
    <source>
        <dbReference type="ARBA" id="ARBA00022475"/>
    </source>
</evidence>
<name>A0A845L078_9FIRM</name>
<evidence type="ECO:0000256" key="2">
    <source>
        <dbReference type="ARBA" id="ARBA00022618"/>
    </source>
</evidence>
<feature type="transmembrane region" description="Helical" evidence="7">
    <location>
        <begin position="41"/>
        <end position="64"/>
    </location>
</feature>
<keyword evidence="3 7" id="KW-0812">Transmembrane</keyword>
<dbReference type="GO" id="GO:0005886">
    <property type="term" value="C:plasma membrane"/>
    <property type="evidence" value="ECO:0007669"/>
    <property type="project" value="UniProtKB-SubCell"/>
</dbReference>
<keyword evidence="6 7" id="KW-0131">Cell cycle</keyword>
<evidence type="ECO:0000313" key="10">
    <source>
        <dbReference type="Proteomes" id="UP000463470"/>
    </source>
</evidence>
<keyword evidence="2 7" id="KW-0132">Cell division</keyword>